<evidence type="ECO:0008006" key="11">
    <source>
        <dbReference type="Google" id="ProtNLM"/>
    </source>
</evidence>
<evidence type="ECO:0000256" key="2">
    <source>
        <dbReference type="ARBA" id="ARBA00006168"/>
    </source>
</evidence>
<dbReference type="GO" id="GO:0003689">
    <property type="term" value="F:DNA clamp loader activity"/>
    <property type="evidence" value="ECO:0007669"/>
    <property type="project" value="TreeGrafter"/>
</dbReference>
<keyword evidence="6" id="KW-0539">Nucleus</keyword>
<feature type="compositionally biased region" description="Polar residues" evidence="8">
    <location>
        <begin position="102"/>
        <end position="115"/>
    </location>
</feature>
<evidence type="ECO:0000256" key="8">
    <source>
        <dbReference type="SAM" id="MobiDB-lite"/>
    </source>
</evidence>
<comment type="similarity">
    <text evidence="2">Belongs to the rad17/RAD24 family.</text>
</comment>
<evidence type="ECO:0000256" key="5">
    <source>
        <dbReference type="ARBA" id="ARBA00022840"/>
    </source>
</evidence>
<name>A0AAU9LH04_9ASTR</name>
<keyword evidence="4" id="KW-0227">DNA damage</keyword>
<sequence length="604" mass="67876">MEVADGGSGRLRWWQTVVEVDGGQRVVVVADGGQRVVVVEDILKQMGKRETIVLSSSDDDGDCNDNDFASKSILKYFKKPKSGAASVPRTNTKGPIPKKARISSSRSHPGKSSNPFDEMKEFCEDFGEGFTGFKVSAGHKRDNKELWVDKYKPRSLLDLSVHKKKVEEVKIWLEERLKLKNNNHYNHVLVITGLPGVGKSATVEAIASNLGATIYEWNTPTPTIWQEHIHTTNAGLRYMSKLDEFENFVEKIRKYGLISSSLTKEPQKKPFLILIDDLPVTNGKISYDQTQLITPQDAGKNFKHLFKMQELLKLLSIQSQQTPSQKMLSRICREEKLKTKAEQIDAIAKASGGDIRNAITSLQYFNLKSNSKGIFVNSNCLDDGYSLSCGRDETLSLFHALGKFLHNKRETENATASVSLKEEFTRLPMKMDVPEKVLGQAHGQARPIADFLHENVLDFVEEEGIDDAWVVASYLSDADSLLASLNGIRSRSYEAENLIQSTAASVAVRGVMFGNRHPLSSRWHAIRRPVMWQVEQSQWRNKKEMIGERCVGGYNGVSLSDLSVIATEWKPVSKWLGGSMVDNNDFDLDHFEEICDDDDEIEDW</sequence>
<keyword evidence="3" id="KW-0547">Nucleotide-binding</keyword>
<evidence type="ECO:0000313" key="9">
    <source>
        <dbReference type="EMBL" id="CAH1413677.1"/>
    </source>
</evidence>
<keyword evidence="7" id="KW-0131">Cell cycle</keyword>
<evidence type="ECO:0000256" key="4">
    <source>
        <dbReference type="ARBA" id="ARBA00022763"/>
    </source>
</evidence>
<gene>
    <name evidence="9" type="ORF">LVIROSA_LOCUS1630</name>
</gene>
<evidence type="ECO:0000256" key="7">
    <source>
        <dbReference type="ARBA" id="ARBA00023306"/>
    </source>
</evidence>
<dbReference type="SUPFAM" id="SSF52540">
    <property type="entry name" value="P-loop containing nucleoside triphosphate hydrolases"/>
    <property type="match status" value="1"/>
</dbReference>
<feature type="region of interest" description="Disordered" evidence="8">
    <location>
        <begin position="83"/>
        <end position="116"/>
    </location>
</feature>
<dbReference type="PANTHER" id="PTHR12172">
    <property type="entry name" value="CELL CYCLE CHECKPOINT PROTEIN RAD17"/>
    <property type="match status" value="1"/>
</dbReference>
<evidence type="ECO:0000313" key="10">
    <source>
        <dbReference type="Proteomes" id="UP001157418"/>
    </source>
</evidence>
<dbReference type="Pfam" id="PF03215">
    <property type="entry name" value="Rad17"/>
    <property type="match status" value="1"/>
</dbReference>
<accession>A0AAU9LH04</accession>
<organism evidence="9 10">
    <name type="scientific">Lactuca virosa</name>
    <dbReference type="NCBI Taxonomy" id="75947"/>
    <lineage>
        <taxon>Eukaryota</taxon>
        <taxon>Viridiplantae</taxon>
        <taxon>Streptophyta</taxon>
        <taxon>Embryophyta</taxon>
        <taxon>Tracheophyta</taxon>
        <taxon>Spermatophyta</taxon>
        <taxon>Magnoliopsida</taxon>
        <taxon>eudicotyledons</taxon>
        <taxon>Gunneridae</taxon>
        <taxon>Pentapetalae</taxon>
        <taxon>asterids</taxon>
        <taxon>campanulids</taxon>
        <taxon>Asterales</taxon>
        <taxon>Asteraceae</taxon>
        <taxon>Cichorioideae</taxon>
        <taxon>Cichorieae</taxon>
        <taxon>Lactucinae</taxon>
        <taxon>Lactuca</taxon>
    </lineage>
</organism>
<dbReference type="GO" id="GO:0003682">
    <property type="term" value="F:chromatin binding"/>
    <property type="evidence" value="ECO:0007669"/>
    <property type="project" value="TreeGrafter"/>
</dbReference>
<keyword evidence="5" id="KW-0067">ATP-binding</keyword>
<dbReference type="GO" id="GO:0005634">
    <property type="term" value="C:nucleus"/>
    <property type="evidence" value="ECO:0007669"/>
    <property type="project" value="UniProtKB-SubCell"/>
</dbReference>
<dbReference type="AlphaFoldDB" id="A0AAU9LH04"/>
<dbReference type="InterPro" id="IPR047854">
    <property type="entry name" value="RFC_lid"/>
</dbReference>
<dbReference type="GO" id="GO:0005524">
    <property type="term" value="F:ATP binding"/>
    <property type="evidence" value="ECO:0007669"/>
    <property type="project" value="UniProtKB-KW"/>
</dbReference>
<dbReference type="GO" id="GO:0006281">
    <property type="term" value="P:DNA repair"/>
    <property type="evidence" value="ECO:0007669"/>
    <property type="project" value="InterPro"/>
</dbReference>
<dbReference type="GO" id="GO:0033314">
    <property type="term" value="P:mitotic DNA replication checkpoint signaling"/>
    <property type="evidence" value="ECO:0007669"/>
    <property type="project" value="TreeGrafter"/>
</dbReference>
<evidence type="ECO:0000256" key="1">
    <source>
        <dbReference type="ARBA" id="ARBA00004123"/>
    </source>
</evidence>
<protein>
    <recommendedName>
        <fullName evidence="11">AAA+ ATPase domain-containing protein</fullName>
    </recommendedName>
</protein>
<dbReference type="GO" id="GO:0000077">
    <property type="term" value="P:DNA damage checkpoint signaling"/>
    <property type="evidence" value="ECO:0007669"/>
    <property type="project" value="TreeGrafter"/>
</dbReference>
<dbReference type="PANTHER" id="PTHR12172:SF0">
    <property type="entry name" value="CELL CYCLE CHECKPOINT PROTEIN RAD17"/>
    <property type="match status" value="1"/>
</dbReference>
<dbReference type="EMBL" id="CAKMRJ010000001">
    <property type="protein sequence ID" value="CAH1413677.1"/>
    <property type="molecule type" value="Genomic_DNA"/>
</dbReference>
<dbReference type="Gene3D" id="3.40.50.300">
    <property type="entry name" value="P-loop containing nucleotide triphosphate hydrolases"/>
    <property type="match status" value="1"/>
</dbReference>
<comment type="subcellular location">
    <subcellularLocation>
        <location evidence="1">Nucleus</location>
    </subcellularLocation>
</comment>
<dbReference type="Proteomes" id="UP001157418">
    <property type="component" value="Unassembled WGS sequence"/>
</dbReference>
<dbReference type="CDD" id="cd18140">
    <property type="entry name" value="HLD_clamp_RFC"/>
    <property type="match status" value="1"/>
</dbReference>
<dbReference type="Gene3D" id="1.10.8.60">
    <property type="match status" value="1"/>
</dbReference>
<proteinExistence type="inferred from homology"/>
<reference evidence="9 10" key="1">
    <citation type="submission" date="2022-01" db="EMBL/GenBank/DDBJ databases">
        <authorList>
            <person name="Xiong W."/>
            <person name="Schranz E."/>
        </authorList>
    </citation>
    <scope>NUCLEOTIDE SEQUENCE [LARGE SCALE GENOMIC DNA]</scope>
</reference>
<comment type="caution">
    <text evidence="9">The sequence shown here is derived from an EMBL/GenBank/DDBJ whole genome shotgun (WGS) entry which is preliminary data.</text>
</comment>
<dbReference type="InterPro" id="IPR004582">
    <property type="entry name" value="Checkpoint_prot_Rad17_Rad24"/>
</dbReference>
<evidence type="ECO:0000256" key="3">
    <source>
        <dbReference type="ARBA" id="ARBA00022741"/>
    </source>
</evidence>
<keyword evidence="10" id="KW-1185">Reference proteome</keyword>
<evidence type="ECO:0000256" key="6">
    <source>
        <dbReference type="ARBA" id="ARBA00023242"/>
    </source>
</evidence>
<dbReference type="InterPro" id="IPR027417">
    <property type="entry name" value="P-loop_NTPase"/>
</dbReference>